<dbReference type="Pfam" id="PF03400">
    <property type="entry name" value="DDE_Tnp_IS1"/>
    <property type="match status" value="1"/>
</dbReference>
<keyword evidence="2" id="KW-1185">Reference proteome</keyword>
<dbReference type="InterPro" id="IPR005063">
    <property type="entry name" value="Transposase_27"/>
</dbReference>
<protein>
    <recommendedName>
        <fullName evidence="3">IS1 family transposase</fullName>
    </recommendedName>
</protein>
<dbReference type="AlphaFoldDB" id="A0A6G8S486"/>
<gene>
    <name evidence="1" type="ORF">G8D99_07910</name>
</gene>
<dbReference type="GO" id="GO:0006313">
    <property type="term" value="P:DNA transposition"/>
    <property type="evidence" value="ECO:0007669"/>
    <property type="project" value="InterPro"/>
</dbReference>
<dbReference type="GO" id="GO:0003677">
    <property type="term" value="F:DNA binding"/>
    <property type="evidence" value="ECO:0007669"/>
    <property type="project" value="InterPro"/>
</dbReference>
<dbReference type="EMBL" id="CP049916">
    <property type="protein sequence ID" value="QIO08944.1"/>
    <property type="molecule type" value="Genomic_DNA"/>
</dbReference>
<proteinExistence type="predicted"/>
<dbReference type="GO" id="GO:0004803">
    <property type="term" value="F:transposase activity"/>
    <property type="evidence" value="ECO:0007669"/>
    <property type="project" value="InterPro"/>
</dbReference>
<accession>A0A6G8S486</accession>
<name>A0A6G8S486_9GAMM</name>
<dbReference type="Proteomes" id="UP000501939">
    <property type="component" value="Chromosome"/>
</dbReference>
<sequence length="108" mass="12813">MCGQRNDKTCTDLRCRIPTSYFNLATCSDYWSSYAEVFDPDTHRSVGKHTGLTNHVERFNATLRNRLGRFTQKTLSFSKKKENHEAVLHLFLLKYNQDMKDRWLTRHI</sequence>
<evidence type="ECO:0000313" key="1">
    <source>
        <dbReference type="EMBL" id="QIO08944.1"/>
    </source>
</evidence>
<reference evidence="1 2" key="1">
    <citation type="submission" date="2020-03" db="EMBL/GenBank/DDBJ databases">
        <authorList>
            <person name="Zhu W."/>
        </authorList>
    </citation>
    <scope>NUCLEOTIDE SEQUENCE [LARGE SCALE GENOMIC DNA]</scope>
    <source>
        <strain evidence="1 2">185</strain>
    </source>
</reference>
<evidence type="ECO:0000313" key="2">
    <source>
        <dbReference type="Proteomes" id="UP000501939"/>
    </source>
</evidence>
<dbReference type="KEGG" id="alj:G8D99_07910"/>
<evidence type="ECO:0008006" key="3">
    <source>
        <dbReference type="Google" id="ProtNLM"/>
    </source>
</evidence>
<organism evidence="1 2">
    <name type="scientific">Acinetobacter lanii</name>
    <dbReference type="NCBI Taxonomy" id="2715163"/>
    <lineage>
        <taxon>Bacteria</taxon>
        <taxon>Pseudomonadati</taxon>
        <taxon>Pseudomonadota</taxon>
        <taxon>Gammaproteobacteria</taxon>
        <taxon>Moraxellales</taxon>
        <taxon>Moraxellaceae</taxon>
        <taxon>Acinetobacter</taxon>
    </lineage>
</organism>